<proteinExistence type="predicted"/>
<evidence type="ECO:0000313" key="1">
    <source>
        <dbReference type="EMBL" id="KAG0719478.1"/>
    </source>
</evidence>
<name>A0A8J5CEC6_CHIOP</name>
<protein>
    <submittedName>
        <fullName evidence="1">Uncharacterized protein</fullName>
    </submittedName>
</protein>
<dbReference type="OrthoDB" id="6625515at2759"/>
<sequence length="133" mass="14627">MARKWSNLSGDAHQCTPHHGGFRRWFQSASASQRSCRAMGERNLTSQESRGFLGHLGVWRAEEGGSQVCQEVAYAAKHWPENGSLGHRRRCMGPSLQYLNTPPQGSEASPAQLITGTSAAGTPYLWGRGRSMR</sequence>
<dbReference type="AlphaFoldDB" id="A0A8J5CEC6"/>
<gene>
    <name evidence="1" type="ORF">GWK47_050405</name>
</gene>
<comment type="caution">
    <text evidence="1">The sequence shown here is derived from an EMBL/GenBank/DDBJ whole genome shotgun (WGS) entry which is preliminary data.</text>
</comment>
<accession>A0A8J5CEC6</accession>
<dbReference type="Proteomes" id="UP000770661">
    <property type="component" value="Unassembled WGS sequence"/>
</dbReference>
<evidence type="ECO:0000313" key="2">
    <source>
        <dbReference type="Proteomes" id="UP000770661"/>
    </source>
</evidence>
<reference evidence="1" key="1">
    <citation type="submission" date="2020-07" db="EMBL/GenBank/DDBJ databases">
        <title>The High-quality genome of the commercially important snow crab, Chionoecetes opilio.</title>
        <authorList>
            <person name="Jeong J.-H."/>
            <person name="Ryu S."/>
        </authorList>
    </citation>
    <scope>NUCLEOTIDE SEQUENCE</scope>
    <source>
        <strain evidence="1">MADBK_172401_WGS</strain>
        <tissue evidence="1">Digestive gland</tissue>
    </source>
</reference>
<organism evidence="1 2">
    <name type="scientific">Chionoecetes opilio</name>
    <name type="common">Atlantic snow crab</name>
    <name type="synonym">Cancer opilio</name>
    <dbReference type="NCBI Taxonomy" id="41210"/>
    <lineage>
        <taxon>Eukaryota</taxon>
        <taxon>Metazoa</taxon>
        <taxon>Ecdysozoa</taxon>
        <taxon>Arthropoda</taxon>
        <taxon>Crustacea</taxon>
        <taxon>Multicrustacea</taxon>
        <taxon>Malacostraca</taxon>
        <taxon>Eumalacostraca</taxon>
        <taxon>Eucarida</taxon>
        <taxon>Decapoda</taxon>
        <taxon>Pleocyemata</taxon>
        <taxon>Brachyura</taxon>
        <taxon>Eubrachyura</taxon>
        <taxon>Majoidea</taxon>
        <taxon>Majidae</taxon>
        <taxon>Chionoecetes</taxon>
    </lineage>
</organism>
<keyword evidence="2" id="KW-1185">Reference proteome</keyword>
<dbReference type="EMBL" id="JACEEZ010014455">
    <property type="protein sequence ID" value="KAG0719478.1"/>
    <property type="molecule type" value="Genomic_DNA"/>
</dbReference>